<feature type="transmembrane region" description="Helical" evidence="1">
    <location>
        <begin position="130"/>
        <end position="149"/>
    </location>
</feature>
<accession>A0A9X3F9I3</accession>
<protein>
    <recommendedName>
        <fullName evidence="4">Peptidase</fullName>
    </recommendedName>
</protein>
<comment type="caution">
    <text evidence="2">The sequence shown here is derived from an EMBL/GenBank/DDBJ whole genome shotgun (WGS) entry which is preliminary data.</text>
</comment>
<keyword evidence="3" id="KW-1185">Reference proteome</keyword>
<name>A0A9X3F9I3_9BACT</name>
<keyword evidence="1" id="KW-0812">Transmembrane</keyword>
<evidence type="ECO:0000256" key="1">
    <source>
        <dbReference type="SAM" id="Phobius"/>
    </source>
</evidence>
<dbReference type="RefSeq" id="WP_343335359.1">
    <property type="nucleotide sequence ID" value="NZ_JAPOHD010000066.1"/>
</dbReference>
<evidence type="ECO:0008006" key="4">
    <source>
        <dbReference type="Google" id="ProtNLM"/>
    </source>
</evidence>
<sequence length="178" mass="20651">MKEKTNDGQRKNKMIRSVRSWHRDIGFLMIGLTLIYALSGIVLIFRDTDFLKQEKQVTRSIEPGKQESELGAILRMRDFKVTKTDGDLLYFENGFYNQRTGELEYISKDLPVFLQKITGLHKAISGNKSHWINLIYGILLLFMALSAPFMFKSRTKMLRRGIYISTAGFVFVLIYLLL</sequence>
<feature type="transmembrane region" description="Helical" evidence="1">
    <location>
        <begin position="161"/>
        <end position="177"/>
    </location>
</feature>
<keyword evidence="1" id="KW-1133">Transmembrane helix</keyword>
<dbReference type="Proteomes" id="UP001145087">
    <property type="component" value="Unassembled WGS sequence"/>
</dbReference>
<evidence type="ECO:0000313" key="3">
    <source>
        <dbReference type="Proteomes" id="UP001145087"/>
    </source>
</evidence>
<organism evidence="2 3">
    <name type="scientific">Draconibacterium aestuarii</name>
    <dbReference type="NCBI Taxonomy" id="2998507"/>
    <lineage>
        <taxon>Bacteria</taxon>
        <taxon>Pseudomonadati</taxon>
        <taxon>Bacteroidota</taxon>
        <taxon>Bacteroidia</taxon>
        <taxon>Marinilabiliales</taxon>
        <taxon>Prolixibacteraceae</taxon>
        <taxon>Draconibacterium</taxon>
    </lineage>
</organism>
<dbReference type="EMBL" id="JAPOHD010000066">
    <property type="protein sequence ID" value="MCY1723034.1"/>
    <property type="molecule type" value="Genomic_DNA"/>
</dbReference>
<reference evidence="2" key="1">
    <citation type="submission" date="2022-11" db="EMBL/GenBank/DDBJ databases">
        <title>Marilongibacter aestuarii gen. nov., sp. nov., isolated from tidal flat sediment.</title>
        <authorList>
            <person name="Jiayan W."/>
        </authorList>
    </citation>
    <scope>NUCLEOTIDE SEQUENCE</scope>
    <source>
        <strain evidence="2">Z1-6</strain>
    </source>
</reference>
<feature type="transmembrane region" description="Helical" evidence="1">
    <location>
        <begin position="21"/>
        <end position="45"/>
    </location>
</feature>
<gene>
    <name evidence="2" type="ORF">OU798_21985</name>
</gene>
<evidence type="ECO:0000313" key="2">
    <source>
        <dbReference type="EMBL" id="MCY1723034.1"/>
    </source>
</evidence>
<proteinExistence type="predicted"/>
<keyword evidence="1" id="KW-0472">Membrane</keyword>
<dbReference type="AlphaFoldDB" id="A0A9X3F9I3"/>